<reference evidence="7 8" key="1">
    <citation type="submission" date="2018-01" db="EMBL/GenBank/DDBJ databases">
        <title>Complete genome sequence of Bacteriovorax stolpii DSM12778.</title>
        <authorList>
            <person name="Tang B."/>
            <person name="Chang J."/>
        </authorList>
    </citation>
    <scope>NUCLEOTIDE SEQUENCE [LARGE SCALE GENOMIC DNA]</scope>
    <source>
        <strain evidence="7 8">DSM 12778</strain>
    </source>
</reference>
<evidence type="ECO:0000256" key="1">
    <source>
        <dbReference type="ARBA" id="ARBA00000085"/>
    </source>
</evidence>
<dbReference type="Pfam" id="PF00512">
    <property type="entry name" value="HisKA"/>
    <property type="match status" value="1"/>
</dbReference>
<organism evidence="7 8">
    <name type="scientific">Bacteriovorax stolpii</name>
    <name type="common">Bdellovibrio stolpii</name>
    <dbReference type="NCBI Taxonomy" id="960"/>
    <lineage>
        <taxon>Bacteria</taxon>
        <taxon>Pseudomonadati</taxon>
        <taxon>Bdellovibrionota</taxon>
        <taxon>Bacteriovoracia</taxon>
        <taxon>Bacteriovoracales</taxon>
        <taxon>Bacteriovoracaceae</taxon>
        <taxon>Bacteriovorax</taxon>
    </lineage>
</organism>
<keyword evidence="5" id="KW-0418">Kinase</keyword>
<evidence type="ECO:0000256" key="4">
    <source>
        <dbReference type="ARBA" id="ARBA00022679"/>
    </source>
</evidence>
<dbReference type="InterPro" id="IPR050736">
    <property type="entry name" value="Sensor_HK_Regulatory"/>
</dbReference>
<dbReference type="PROSITE" id="PS50112">
    <property type="entry name" value="PAS"/>
    <property type="match status" value="1"/>
</dbReference>
<dbReference type="InterPro" id="IPR005467">
    <property type="entry name" value="His_kinase_dom"/>
</dbReference>
<dbReference type="PANTHER" id="PTHR43711">
    <property type="entry name" value="TWO-COMPONENT HISTIDINE KINASE"/>
    <property type="match status" value="1"/>
</dbReference>
<dbReference type="InterPro" id="IPR036097">
    <property type="entry name" value="HisK_dim/P_sf"/>
</dbReference>
<dbReference type="InterPro" id="IPR003594">
    <property type="entry name" value="HATPase_dom"/>
</dbReference>
<dbReference type="FunFam" id="3.30.565.10:FF:000006">
    <property type="entry name" value="Sensor histidine kinase WalK"/>
    <property type="match status" value="1"/>
</dbReference>
<evidence type="ECO:0000313" key="8">
    <source>
        <dbReference type="Proteomes" id="UP000235584"/>
    </source>
</evidence>
<evidence type="ECO:0000256" key="3">
    <source>
        <dbReference type="ARBA" id="ARBA00022553"/>
    </source>
</evidence>
<dbReference type="InterPro" id="IPR013656">
    <property type="entry name" value="PAS_4"/>
</dbReference>
<dbReference type="SUPFAM" id="SSF55785">
    <property type="entry name" value="PYP-like sensor domain (PAS domain)"/>
    <property type="match status" value="2"/>
</dbReference>
<keyword evidence="4" id="KW-0808">Transferase</keyword>
<dbReference type="SUPFAM" id="SSF55874">
    <property type="entry name" value="ATPase domain of HSP90 chaperone/DNA topoisomerase II/histidine kinase"/>
    <property type="match status" value="1"/>
</dbReference>
<sequence length="522" mass="59755">MNIIRENKCLNHLAHAGEMGKRIATFDWQSTPLGDPSKWQANLITALGIMLENKFPMYIAWGQNLIQFYNDAYIELLGDKHPKALGSTPSVTWSELWEEISPLFERVFNGENVRFDDHPMTINYNGRLVQRYFNFTYCPIRNADGTVGGVLDTVIDTTSDVLNKKALSRNEEKFRILLEAAPMPFLSMDKNWVVDYINPSALALMKMEIEELIGYTIWEVFPKLRGSVFEEAYHKAMDRGENASIIGYFPDFGRWYQVWAYPFNQGIAVSFIDINESKRLEQKLNEAIIVRDDFLSISSHELNTPLTSLKIQSQLLKRDIMSGNPKAFEEARIRRFSEHTEKQVSRLTRLIDDMLDVARIRSGKLTIKKELFDLAQFVKEVVIRMDPHFKVAGLEYPEFKITGCTQVIGEWDSMRIEQVISNLINNAIRYGEGKPIALALECKGNKIIFSVKDHGIGIEKSSMERIFDRFERASEKQQTKGLGLGLYIANQIIAAHNGRIWAESTVGEGSTFYVELPWNPPA</sequence>
<dbReference type="SUPFAM" id="SSF47384">
    <property type="entry name" value="Homodimeric domain of signal transducing histidine kinase"/>
    <property type="match status" value="1"/>
</dbReference>
<name>A0A2K9NPK4_BACTC</name>
<keyword evidence="6" id="KW-0902">Two-component regulatory system</keyword>
<dbReference type="InterPro" id="IPR036890">
    <property type="entry name" value="HATPase_C_sf"/>
</dbReference>
<dbReference type="RefSeq" id="WP_102242745.1">
    <property type="nucleotide sequence ID" value="NZ_SNXP01000007.1"/>
</dbReference>
<comment type="catalytic activity">
    <reaction evidence="1">
        <text>ATP + protein L-histidine = ADP + protein N-phospho-L-histidine.</text>
        <dbReference type="EC" id="2.7.13.3"/>
    </reaction>
</comment>
<dbReference type="CDD" id="cd00075">
    <property type="entry name" value="HATPase"/>
    <property type="match status" value="1"/>
</dbReference>
<dbReference type="Proteomes" id="UP000235584">
    <property type="component" value="Chromosome"/>
</dbReference>
<dbReference type="EMBL" id="CP025704">
    <property type="protein sequence ID" value="AUN97450.1"/>
    <property type="molecule type" value="Genomic_DNA"/>
</dbReference>
<dbReference type="CDD" id="cd00082">
    <property type="entry name" value="HisKA"/>
    <property type="match status" value="1"/>
</dbReference>
<dbReference type="Gene3D" id="1.10.287.130">
    <property type="match status" value="1"/>
</dbReference>
<dbReference type="AlphaFoldDB" id="A0A2K9NPK4"/>
<keyword evidence="3" id="KW-0597">Phosphoprotein</keyword>
<gene>
    <name evidence="7" type="ORF">C0V70_04865</name>
</gene>
<protein>
    <recommendedName>
        <fullName evidence="2">histidine kinase</fullName>
        <ecNumber evidence="2">2.7.13.3</ecNumber>
    </recommendedName>
</protein>
<dbReference type="GO" id="GO:0000155">
    <property type="term" value="F:phosphorelay sensor kinase activity"/>
    <property type="evidence" value="ECO:0007669"/>
    <property type="project" value="InterPro"/>
</dbReference>
<dbReference type="Pfam" id="PF08448">
    <property type="entry name" value="PAS_4"/>
    <property type="match status" value="2"/>
</dbReference>
<dbReference type="KEGG" id="bsto:C0V70_04865"/>
<dbReference type="SMART" id="SM00091">
    <property type="entry name" value="PAS"/>
    <property type="match status" value="2"/>
</dbReference>
<dbReference type="SMART" id="SM00388">
    <property type="entry name" value="HisKA"/>
    <property type="match status" value="1"/>
</dbReference>
<evidence type="ECO:0000256" key="5">
    <source>
        <dbReference type="ARBA" id="ARBA00022777"/>
    </source>
</evidence>
<dbReference type="PRINTS" id="PR00344">
    <property type="entry name" value="BCTRLSENSOR"/>
</dbReference>
<evidence type="ECO:0000313" key="7">
    <source>
        <dbReference type="EMBL" id="AUN97450.1"/>
    </source>
</evidence>
<dbReference type="PANTHER" id="PTHR43711:SF1">
    <property type="entry name" value="HISTIDINE KINASE 1"/>
    <property type="match status" value="1"/>
</dbReference>
<accession>A0A2K9NPK4</accession>
<dbReference type="Gene3D" id="3.30.450.20">
    <property type="entry name" value="PAS domain"/>
    <property type="match status" value="2"/>
</dbReference>
<dbReference type="InterPro" id="IPR035965">
    <property type="entry name" value="PAS-like_dom_sf"/>
</dbReference>
<dbReference type="SMART" id="SM00387">
    <property type="entry name" value="HATPase_c"/>
    <property type="match status" value="1"/>
</dbReference>
<evidence type="ECO:0000256" key="6">
    <source>
        <dbReference type="ARBA" id="ARBA00023012"/>
    </source>
</evidence>
<dbReference type="Pfam" id="PF02518">
    <property type="entry name" value="HATPase_c"/>
    <property type="match status" value="1"/>
</dbReference>
<keyword evidence="8" id="KW-1185">Reference proteome</keyword>
<dbReference type="InterPro" id="IPR003661">
    <property type="entry name" value="HisK_dim/P_dom"/>
</dbReference>
<dbReference type="NCBIfam" id="TIGR00229">
    <property type="entry name" value="sensory_box"/>
    <property type="match status" value="1"/>
</dbReference>
<dbReference type="PROSITE" id="PS50109">
    <property type="entry name" value="HIS_KIN"/>
    <property type="match status" value="1"/>
</dbReference>
<dbReference type="EC" id="2.7.13.3" evidence="2"/>
<dbReference type="InterPro" id="IPR000014">
    <property type="entry name" value="PAS"/>
</dbReference>
<proteinExistence type="predicted"/>
<dbReference type="Gene3D" id="3.30.565.10">
    <property type="entry name" value="Histidine kinase-like ATPase, C-terminal domain"/>
    <property type="match status" value="1"/>
</dbReference>
<evidence type="ECO:0000256" key="2">
    <source>
        <dbReference type="ARBA" id="ARBA00012438"/>
    </source>
</evidence>
<dbReference type="InterPro" id="IPR004358">
    <property type="entry name" value="Sig_transdc_His_kin-like_C"/>
</dbReference>